<gene>
    <name evidence="19" type="ORF">C7B81_06265</name>
</gene>
<feature type="transmembrane region" description="Helical" evidence="16">
    <location>
        <begin position="44"/>
        <end position="67"/>
    </location>
</feature>
<dbReference type="Pfam" id="PF00116">
    <property type="entry name" value="COX2"/>
    <property type="match status" value="1"/>
</dbReference>
<comment type="catalytic activity">
    <reaction evidence="13 15">
        <text>4 Fe(II)-[cytochrome c] + O2 + 8 H(+)(in) = 4 Fe(III)-[cytochrome c] + 2 H2O + 4 H(+)(out)</text>
        <dbReference type="Rhea" id="RHEA:11436"/>
        <dbReference type="Rhea" id="RHEA-COMP:10350"/>
        <dbReference type="Rhea" id="RHEA-COMP:14399"/>
        <dbReference type="ChEBI" id="CHEBI:15377"/>
        <dbReference type="ChEBI" id="CHEBI:15378"/>
        <dbReference type="ChEBI" id="CHEBI:15379"/>
        <dbReference type="ChEBI" id="CHEBI:29033"/>
        <dbReference type="ChEBI" id="CHEBI:29034"/>
        <dbReference type="EC" id="7.1.1.9"/>
    </reaction>
</comment>
<evidence type="ECO:0000256" key="10">
    <source>
        <dbReference type="ARBA" id="ARBA00023008"/>
    </source>
</evidence>
<dbReference type="EMBL" id="PVWP01000003">
    <property type="protein sequence ID" value="PSB38297.1"/>
    <property type="molecule type" value="Genomic_DNA"/>
</dbReference>
<dbReference type="InterPro" id="IPR011759">
    <property type="entry name" value="Cyt_c_oxidase_su2_TM_dom"/>
</dbReference>
<evidence type="ECO:0000256" key="8">
    <source>
        <dbReference type="ARBA" id="ARBA00022982"/>
    </source>
</evidence>
<dbReference type="PRINTS" id="PR01166">
    <property type="entry name" value="CYCOXIDASEII"/>
</dbReference>
<dbReference type="InterPro" id="IPR045187">
    <property type="entry name" value="CcO_II"/>
</dbReference>
<keyword evidence="10 15" id="KW-0186">Copper</keyword>
<reference evidence="19 20" key="1">
    <citation type="submission" date="2018-02" db="EMBL/GenBank/DDBJ databases">
        <authorList>
            <person name="Moore K."/>
            <person name="Momper L."/>
        </authorList>
    </citation>
    <scope>NUCLEOTIDE SEQUENCE [LARGE SCALE GENOMIC DNA]</scope>
    <source>
        <strain evidence="19 20">CCALA 015</strain>
    </source>
</reference>
<evidence type="ECO:0000259" key="18">
    <source>
        <dbReference type="PROSITE" id="PS50999"/>
    </source>
</evidence>
<evidence type="ECO:0000256" key="4">
    <source>
        <dbReference type="ARBA" id="ARBA00022660"/>
    </source>
</evidence>
<dbReference type="PROSITE" id="PS50999">
    <property type="entry name" value="COX2_TM"/>
    <property type="match status" value="1"/>
</dbReference>
<dbReference type="RefSeq" id="WP_106220412.1">
    <property type="nucleotide sequence ID" value="NZ_PVWP01000003.1"/>
</dbReference>
<dbReference type="InterPro" id="IPR002429">
    <property type="entry name" value="CcO_II-like_C"/>
</dbReference>
<evidence type="ECO:0000256" key="2">
    <source>
        <dbReference type="ARBA" id="ARBA00007866"/>
    </source>
</evidence>
<keyword evidence="3 14" id="KW-0813">Transport</keyword>
<dbReference type="PANTHER" id="PTHR22888">
    <property type="entry name" value="CYTOCHROME C OXIDASE, SUBUNIT II"/>
    <property type="match status" value="1"/>
</dbReference>
<keyword evidence="11 16" id="KW-0472">Membrane</keyword>
<evidence type="ECO:0000259" key="17">
    <source>
        <dbReference type="PROSITE" id="PS50857"/>
    </source>
</evidence>
<dbReference type="Gene3D" id="1.10.287.90">
    <property type="match status" value="1"/>
</dbReference>
<protein>
    <recommendedName>
        <fullName evidence="15">Cytochrome c oxidase subunit 2</fullName>
        <ecNumber evidence="15">7.1.1.9</ecNumber>
    </recommendedName>
</protein>
<dbReference type="InterPro" id="IPR001505">
    <property type="entry name" value="Copper_CuA"/>
</dbReference>
<dbReference type="Gene3D" id="2.60.40.420">
    <property type="entry name" value="Cupredoxins - blue copper proteins"/>
    <property type="match status" value="1"/>
</dbReference>
<comment type="subcellular location">
    <subcellularLocation>
        <location evidence="14">Cell membrane</location>
        <topology evidence="14">Multi-pass membrane protein</topology>
    </subcellularLocation>
    <subcellularLocation>
        <location evidence="1">Membrane</location>
        <topology evidence="1">Multi-pass membrane protein</topology>
    </subcellularLocation>
</comment>
<keyword evidence="5 14" id="KW-0812">Transmembrane</keyword>
<evidence type="ECO:0000256" key="14">
    <source>
        <dbReference type="RuleBase" id="RU000456"/>
    </source>
</evidence>
<comment type="cofactor">
    <cofactor evidence="15">
        <name>Cu cation</name>
        <dbReference type="ChEBI" id="CHEBI:23378"/>
    </cofactor>
    <text evidence="15">Binds a copper A center.</text>
</comment>
<feature type="domain" description="Cytochrome oxidase subunit II transmembrane region profile" evidence="18">
    <location>
        <begin position="21"/>
        <end position="119"/>
    </location>
</feature>
<evidence type="ECO:0000256" key="5">
    <source>
        <dbReference type="ARBA" id="ARBA00022692"/>
    </source>
</evidence>
<dbReference type="InterPro" id="IPR008972">
    <property type="entry name" value="Cupredoxin"/>
</dbReference>
<reference evidence="19 20" key="2">
    <citation type="submission" date="2018-03" db="EMBL/GenBank/DDBJ databases">
        <title>The ancient ancestry and fast evolution of plastids.</title>
        <authorList>
            <person name="Moore K.R."/>
            <person name="Magnabosco C."/>
            <person name="Momper L."/>
            <person name="Gold D.A."/>
            <person name="Bosak T."/>
            <person name="Fournier G.P."/>
        </authorList>
    </citation>
    <scope>NUCLEOTIDE SEQUENCE [LARGE SCALE GENOMIC DNA]</scope>
    <source>
        <strain evidence="19 20">CCALA 015</strain>
    </source>
</reference>
<sequence>MPIPSSLVTLLVGMALVLTGLWVGTNVNLLPLDASANAPVYDSLFRVLFSIGTILFLGIVGLVVFSLVRFRRRSGDHTDGLAIEGNLLLEIVWTAIPAVVVLFVGIYSYDIYERMGGMSSLNDHSAMHRMPAMETMEASVTAADPSLAATDPLKAPRVWGGIGTAAGETNVLPVEVTAMQFAFIFHYPEGDIISGELHVPNGRPVELRMKANDVIHAFWVPQFRLKQDVIPGQPTVLTFTPTKAGSYPIICAELCGPYHGGMRSTVVVHEPDAYDAWLQKNSPVAATVASAAGHPTA</sequence>
<dbReference type="CDD" id="cd13919">
    <property type="entry name" value="CuRO_HCO_II_like_5"/>
    <property type="match status" value="1"/>
</dbReference>
<proteinExistence type="inferred from homology"/>
<evidence type="ECO:0000256" key="3">
    <source>
        <dbReference type="ARBA" id="ARBA00022448"/>
    </source>
</evidence>
<keyword evidence="20" id="KW-1185">Reference proteome</keyword>
<evidence type="ECO:0000256" key="16">
    <source>
        <dbReference type="SAM" id="Phobius"/>
    </source>
</evidence>
<feature type="transmembrane region" description="Helical" evidence="16">
    <location>
        <begin position="87"/>
        <end position="109"/>
    </location>
</feature>
<evidence type="ECO:0000256" key="9">
    <source>
        <dbReference type="ARBA" id="ARBA00022989"/>
    </source>
</evidence>
<keyword evidence="9 16" id="KW-1133">Transmembrane helix</keyword>
<evidence type="ECO:0000313" key="19">
    <source>
        <dbReference type="EMBL" id="PSB38297.1"/>
    </source>
</evidence>
<accession>A0ABX5F9F8</accession>
<dbReference type="EC" id="7.1.1.9" evidence="15"/>
<dbReference type="Pfam" id="PF02790">
    <property type="entry name" value="COX2_TM"/>
    <property type="match status" value="1"/>
</dbReference>
<evidence type="ECO:0000256" key="1">
    <source>
        <dbReference type="ARBA" id="ARBA00004141"/>
    </source>
</evidence>
<keyword evidence="4 14" id="KW-0679">Respiratory chain</keyword>
<feature type="domain" description="Cytochrome oxidase subunit II copper A binding" evidence="17">
    <location>
        <begin position="169"/>
        <end position="280"/>
    </location>
</feature>
<comment type="similarity">
    <text evidence="2 14">Belongs to the cytochrome c oxidase subunit 2 family.</text>
</comment>
<dbReference type="SUPFAM" id="SSF49503">
    <property type="entry name" value="Cupredoxins"/>
    <property type="match status" value="1"/>
</dbReference>
<dbReference type="PANTHER" id="PTHR22888:SF9">
    <property type="entry name" value="CYTOCHROME C OXIDASE SUBUNIT 2"/>
    <property type="match status" value="1"/>
</dbReference>
<dbReference type="SUPFAM" id="SSF81464">
    <property type="entry name" value="Cytochrome c oxidase subunit II-like, transmembrane region"/>
    <property type="match status" value="1"/>
</dbReference>
<comment type="function">
    <text evidence="12 15">Subunits I and II form the functional core of the enzyme complex. Electrons originating in cytochrome c are transferred via heme a and Cu(A) to the binuclear center formed by heme a3 and Cu(B).</text>
</comment>
<dbReference type="Proteomes" id="UP000238218">
    <property type="component" value="Unassembled WGS sequence"/>
</dbReference>
<organism evidence="19 20">
    <name type="scientific">Aphanothece cf. minutissima CCALA 015</name>
    <dbReference type="NCBI Taxonomy" id="2107695"/>
    <lineage>
        <taxon>Bacteria</taxon>
        <taxon>Bacillati</taxon>
        <taxon>Cyanobacteriota</taxon>
        <taxon>Cyanophyceae</taxon>
        <taxon>Oscillatoriophycideae</taxon>
        <taxon>Chroococcales</taxon>
        <taxon>Aphanothecaceae</taxon>
        <taxon>Aphanothece</taxon>
    </lineage>
</organism>
<dbReference type="InterPro" id="IPR036257">
    <property type="entry name" value="Cyt_c_oxidase_su2_TM_sf"/>
</dbReference>
<keyword evidence="7" id="KW-1278">Translocase</keyword>
<evidence type="ECO:0000256" key="7">
    <source>
        <dbReference type="ARBA" id="ARBA00022967"/>
    </source>
</evidence>
<keyword evidence="8 14" id="KW-0249">Electron transport</keyword>
<dbReference type="PROSITE" id="PS50857">
    <property type="entry name" value="COX2_CUA"/>
    <property type="match status" value="1"/>
</dbReference>
<evidence type="ECO:0000313" key="20">
    <source>
        <dbReference type="Proteomes" id="UP000238218"/>
    </source>
</evidence>
<evidence type="ECO:0000256" key="15">
    <source>
        <dbReference type="RuleBase" id="RU004024"/>
    </source>
</evidence>
<evidence type="ECO:0000256" key="11">
    <source>
        <dbReference type="ARBA" id="ARBA00023136"/>
    </source>
</evidence>
<evidence type="ECO:0000256" key="13">
    <source>
        <dbReference type="ARBA" id="ARBA00047816"/>
    </source>
</evidence>
<evidence type="ECO:0000256" key="6">
    <source>
        <dbReference type="ARBA" id="ARBA00022723"/>
    </source>
</evidence>
<evidence type="ECO:0000256" key="12">
    <source>
        <dbReference type="ARBA" id="ARBA00024688"/>
    </source>
</evidence>
<dbReference type="PROSITE" id="PS00078">
    <property type="entry name" value="COX2"/>
    <property type="match status" value="1"/>
</dbReference>
<feature type="transmembrane region" description="Helical" evidence="16">
    <location>
        <begin position="7"/>
        <end position="24"/>
    </location>
</feature>
<comment type="caution">
    <text evidence="19">The sequence shown here is derived from an EMBL/GenBank/DDBJ whole genome shotgun (WGS) entry which is preliminary data.</text>
</comment>
<keyword evidence="6 15" id="KW-0479">Metal-binding</keyword>
<name>A0ABX5F9F8_9CHRO</name>